<dbReference type="KEGG" id="xbc:ELE36_08530"/>
<dbReference type="Proteomes" id="UP000291562">
    <property type="component" value="Chromosome"/>
</dbReference>
<gene>
    <name evidence="1" type="ORF">ELE36_08530</name>
</gene>
<name>A0A411HIQ3_9GAMM</name>
<reference evidence="1 2" key="1">
    <citation type="submission" date="2019-01" db="EMBL/GenBank/DDBJ databases">
        <title>Pseudolysobacter antarctica gen. nov., sp. nov., isolated from Fildes Peninsula, Antarctica.</title>
        <authorList>
            <person name="Wei Z."/>
            <person name="Peng F."/>
        </authorList>
    </citation>
    <scope>NUCLEOTIDE SEQUENCE [LARGE SCALE GENOMIC DNA]</scope>
    <source>
        <strain evidence="1 2">AQ6-296</strain>
    </source>
</reference>
<proteinExistence type="predicted"/>
<evidence type="ECO:0000313" key="2">
    <source>
        <dbReference type="Proteomes" id="UP000291562"/>
    </source>
</evidence>
<dbReference type="InterPro" id="IPR029055">
    <property type="entry name" value="Ntn_hydrolases_N"/>
</dbReference>
<protein>
    <submittedName>
        <fullName evidence="1">Peptidase</fullName>
    </submittedName>
</protein>
<dbReference type="Gene3D" id="3.60.20.10">
    <property type="entry name" value="Glutamine Phosphoribosylpyrophosphate, subunit 1, domain 1"/>
    <property type="match status" value="1"/>
</dbReference>
<dbReference type="EMBL" id="CP035704">
    <property type="protein sequence ID" value="QBB70409.1"/>
    <property type="molecule type" value="Genomic_DNA"/>
</dbReference>
<keyword evidence="2" id="KW-1185">Reference proteome</keyword>
<dbReference type="SUPFAM" id="SSF56235">
    <property type="entry name" value="N-terminal nucleophile aminohydrolases (Ntn hydrolases)"/>
    <property type="match status" value="1"/>
</dbReference>
<dbReference type="RefSeq" id="WP_129832667.1">
    <property type="nucleotide sequence ID" value="NZ_CP035704.1"/>
</dbReference>
<dbReference type="OrthoDB" id="9786336at2"/>
<dbReference type="PIRSF" id="PIRSF009120">
    <property type="entry name" value="UCP009120_prtse"/>
    <property type="match status" value="1"/>
</dbReference>
<organism evidence="1 2">
    <name type="scientific">Pseudolysobacter antarcticus</name>
    <dbReference type="NCBI Taxonomy" id="2511995"/>
    <lineage>
        <taxon>Bacteria</taxon>
        <taxon>Pseudomonadati</taxon>
        <taxon>Pseudomonadota</taxon>
        <taxon>Gammaproteobacteria</taxon>
        <taxon>Lysobacterales</taxon>
        <taxon>Rhodanobacteraceae</taxon>
        <taxon>Pseudolysobacter</taxon>
    </lineage>
</organism>
<sequence length="247" mass="27358">MTYCVAMKLDSGMVFASDSRTNAGIDNISKFGKMRVFTRVGQRVIVTLSAGNLSITQSALNLLEQRARTNPDALGIWNAISLYDIAGLLGEAMREVKNRDGEFLRQNNIDASASFIVGGQIAGETQRLFQVYSEGNFIEASLETPYFQIGEIKYGKPIIDRILTPATDLTEATQCTLVSFDSTMRSNVSVGLPIDLLVYRNDSLSVDIQQRIEDGDPYFSQLATRWSEGLRGVFVNLPKPDWLTPKI</sequence>
<dbReference type="AlphaFoldDB" id="A0A411HIQ3"/>
<accession>A0A411HIQ3</accession>
<evidence type="ECO:0000313" key="1">
    <source>
        <dbReference type="EMBL" id="QBB70409.1"/>
    </source>
</evidence>
<dbReference type="InterPro" id="IPR016545">
    <property type="entry name" value="UCP009120_prtse"/>
</dbReference>